<dbReference type="PROSITE" id="PS01124">
    <property type="entry name" value="HTH_ARAC_FAMILY_2"/>
    <property type="match status" value="1"/>
</dbReference>
<keyword evidence="2" id="KW-0238">DNA-binding</keyword>
<gene>
    <name evidence="5" type="ORF">F7D14_13875</name>
</gene>
<dbReference type="SUPFAM" id="SSF51182">
    <property type="entry name" value="RmlC-like cupins"/>
    <property type="match status" value="1"/>
</dbReference>
<dbReference type="InterPro" id="IPR009057">
    <property type="entry name" value="Homeodomain-like_sf"/>
</dbReference>
<dbReference type="PRINTS" id="PR00032">
    <property type="entry name" value="HTHARAC"/>
</dbReference>
<dbReference type="InterPro" id="IPR050204">
    <property type="entry name" value="AraC_XylS_family_regulators"/>
</dbReference>
<dbReference type="Gene3D" id="1.10.10.60">
    <property type="entry name" value="Homeodomain-like"/>
    <property type="match status" value="1"/>
</dbReference>
<evidence type="ECO:0000256" key="3">
    <source>
        <dbReference type="ARBA" id="ARBA00023163"/>
    </source>
</evidence>
<accession>A0A6B8MAP5</accession>
<keyword evidence="1" id="KW-0805">Transcription regulation</keyword>
<feature type="domain" description="HTH araC/xylS-type" evidence="4">
    <location>
        <begin position="217"/>
        <end position="316"/>
    </location>
</feature>
<reference evidence="5 6" key="1">
    <citation type="submission" date="2019-09" db="EMBL/GenBank/DDBJ databases">
        <title>Isolation and complete genome sequencing of Methylocystis species.</title>
        <authorList>
            <person name="Rumah B.L."/>
            <person name="Stead C.E."/>
            <person name="Stevens B.C."/>
            <person name="Minton N.P."/>
            <person name="Grosse-Honebrink A."/>
            <person name="Zhang Y."/>
        </authorList>
    </citation>
    <scope>NUCLEOTIDE SEQUENCE [LARGE SCALE GENOMIC DNA]</scope>
    <source>
        <strain evidence="5 6">BRCS2</strain>
    </source>
</reference>
<dbReference type="KEGG" id="mpar:F7D14_13875"/>
<dbReference type="AlphaFoldDB" id="A0A6B8MAP5"/>
<dbReference type="Pfam" id="PF12833">
    <property type="entry name" value="HTH_18"/>
    <property type="match status" value="1"/>
</dbReference>
<dbReference type="PANTHER" id="PTHR46796:SF6">
    <property type="entry name" value="ARAC SUBFAMILY"/>
    <property type="match status" value="1"/>
</dbReference>
<keyword evidence="3" id="KW-0804">Transcription</keyword>
<dbReference type="GO" id="GO:0003700">
    <property type="term" value="F:DNA-binding transcription factor activity"/>
    <property type="evidence" value="ECO:0007669"/>
    <property type="project" value="InterPro"/>
</dbReference>
<dbReference type="EMBL" id="CP044331">
    <property type="protein sequence ID" value="QGM99708.1"/>
    <property type="molecule type" value="Genomic_DNA"/>
</dbReference>
<dbReference type="SMART" id="SM00342">
    <property type="entry name" value="HTH_ARAC"/>
    <property type="match status" value="1"/>
</dbReference>
<dbReference type="PANTHER" id="PTHR46796">
    <property type="entry name" value="HTH-TYPE TRANSCRIPTIONAL ACTIVATOR RHAS-RELATED"/>
    <property type="match status" value="1"/>
</dbReference>
<organism evidence="5 6">
    <name type="scientific">Methylocystis parvus</name>
    <dbReference type="NCBI Taxonomy" id="134"/>
    <lineage>
        <taxon>Bacteria</taxon>
        <taxon>Pseudomonadati</taxon>
        <taxon>Pseudomonadota</taxon>
        <taxon>Alphaproteobacteria</taxon>
        <taxon>Hyphomicrobiales</taxon>
        <taxon>Methylocystaceae</taxon>
        <taxon>Methylocystis</taxon>
    </lineage>
</organism>
<evidence type="ECO:0000256" key="2">
    <source>
        <dbReference type="ARBA" id="ARBA00023125"/>
    </source>
</evidence>
<dbReference type="InterPro" id="IPR035418">
    <property type="entry name" value="AraC-bd_2"/>
</dbReference>
<sequence>MTRQSSPMVLSTDHLPVKQRAEWLREMIGREFADVEISPPTEARLFNETTIYRWEDLRLSSIRSNAITIERLSKEPAKIRQDVYLAVVLLSGSYSLEQDGRAVALRPGDMTIYDATRPHRIVCPGSFSKLIVSIPRSKLKARVGGVERCSTLQIAGDRGVGSVASAFLRSCAEQAQALSESEFAALSENCIDLLVLALAAVGRQEDGVSFGRSASRARVRNFVERNLSNPELDAAMVASGVGMSSRYINDILSDEGMPLMRHVLSLRLEKCRRELSFFAGMPITEIAFRWGFNDMSHFSRSFKRRFGCSPRDYRRIIADQSGERHEVPE</sequence>
<dbReference type="SUPFAM" id="SSF46689">
    <property type="entry name" value="Homeodomain-like"/>
    <property type="match status" value="1"/>
</dbReference>
<dbReference type="Proteomes" id="UP000422569">
    <property type="component" value="Chromosome"/>
</dbReference>
<dbReference type="Pfam" id="PF14525">
    <property type="entry name" value="AraC_binding_2"/>
    <property type="match status" value="1"/>
</dbReference>
<dbReference type="InterPro" id="IPR020449">
    <property type="entry name" value="Tscrpt_reg_AraC-type_HTH"/>
</dbReference>
<dbReference type="GO" id="GO:0043565">
    <property type="term" value="F:sequence-specific DNA binding"/>
    <property type="evidence" value="ECO:0007669"/>
    <property type="project" value="InterPro"/>
</dbReference>
<evidence type="ECO:0000313" key="5">
    <source>
        <dbReference type="EMBL" id="QGM99708.1"/>
    </source>
</evidence>
<proteinExistence type="predicted"/>
<dbReference type="InterPro" id="IPR011051">
    <property type="entry name" value="RmlC_Cupin_sf"/>
</dbReference>
<protein>
    <submittedName>
        <fullName evidence="5">Helix-turn-helix domain-containing protein</fullName>
    </submittedName>
</protein>
<evidence type="ECO:0000313" key="6">
    <source>
        <dbReference type="Proteomes" id="UP000422569"/>
    </source>
</evidence>
<evidence type="ECO:0000256" key="1">
    <source>
        <dbReference type="ARBA" id="ARBA00023015"/>
    </source>
</evidence>
<dbReference type="InterPro" id="IPR018060">
    <property type="entry name" value="HTH_AraC"/>
</dbReference>
<name>A0A6B8MAP5_9HYPH</name>
<keyword evidence="6" id="KW-1185">Reference proteome</keyword>
<evidence type="ECO:0000259" key="4">
    <source>
        <dbReference type="PROSITE" id="PS01124"/>
    </source>
</evidence>